<dbReference type="InterPro" id="IPR044824">
    <property type="entry name" value="MAIN-like"/>
</dbReference>
<dbReference type="PANTHER" id="PTHR46033">
    <property type="entry name" value="PROTEIN MAIN-LIKE 2"/>
    <property type="match status" value="1"/>
</dbReference>
<gene>
    <name evidence="1" type="ORF">Golax_010675</name>
</gene>
<organism evidence="1 2">
    <name type="scientific">Gossypium laxum</name>
    <dbReference type="NCBI Taxonomy" id="34288"/>
    <lineage>
        <taxon>Eukaryota</taxon>
        <taxon>Viridiplantae</taxon>
        <taxon>Streptophyta</taxon>
        <taxon>Embryophyta</taxon>
        <taxon>Tracheophyta</taxon>
        <taxon>Spermatophyta</taxon>
        <taxon>Magnoliopsida</taxon>
        <taxon>eudicotyledons</taxon>
        <taxon>Gunneridae</taxon>
        <taxon>Pentapetalae</taxon>
        <taxon>rosids</taxon>
        <taxon>malvids</taxon>
        <taxon>Malvales</taxon>
        <taxon>Malvaceae</taxon>
        <taxon>Malvoideae</taxon>
        <taxon>Gossypium</taxon>
    </lineage>
</organism>
<feature type="non-terminal residue" evidence="1">
    <location>
        <position position="1"/>
    </location>
</feature>
<sequence length="233" mass="26477">ADNRVLEAFIHNFAKPPIPAICGYLQEARFLHVECTITLEDLALQLSLSIDGSVVTRSVIVPGKEDLCVALLGKVPKKFDSGRILMNWLEKKFDKSPVDATEPHYTEICVRPRNRIRCTSMVAYSCCSRKLGGGYHFYVPDLNGCYTSTLTPTPTSYLVSVQSVGQSEDMGCEGAVDSVHNMEIQEPNWVMRQFRWRQKISPPPQNLKELHKVDMCRKNDEDWQEVHNKYIEA</sequence>
<protein>
    <submittedName>
        <fullName evidence="1">Uncharacterized protein</fullName>
    </submittedName>
</protein>
<dbReference type="EMBL" id="JABEZV010000005">
    <property type="protein sequence ID" value="MBA0711503.1"/>
    <property type="molecule type" value="Genomic_DNA"/>
</dbReference>
<dbReference type="PANTHER" id="PTHR46033:SF8">
    <property type="entry name" value="PROTEIN MAINTENANCE OF MERISTEMS-LIKE"/>
    <property type="match status" value="1"/>
</dbReference>
<dbReference type="GO" id="GO:0010073">
    <property type="term" value="P:meristem maintenance"/>
    <property type="evidence" value="ECO:0007669"/>
    <property type="project" value="InterPro"/>
</dbReference>
<evidence type="ECO:0000313" key="2">
    <source>
        <dbReference type="Proteomes" id="UP000593574"/>
    </source>
</evidence>
<proteinExistence type="predicted"/>
<comment type="caution">
    <text evidence="1">The sequence shown here is derived from an EMBL/GenBank/DDBJ whole genome shotgun (WGS) entry which is preliminary data.</text>
</comment>
<reference evidence="1 2" key="1">
    <citation type="journal article" date="2019" name="Genome Biol. Evol.">
        <title>Insights into the evolution of the New World diploid cottons (Gossypium, subgenus Houzingenia) based on genome sequencing.</title>
        <authorList>
            <person name="Grover C.E."/>
            <person name="Arick M.A. 2nd"/>
            <person name="Thrash A."/>
            <person name="Conover J.L."/>
            <person name="Sanders W.S."/>
            <person name="Peterson D.G."/>
            <person name="Frelichowski J.E."/>
            <person name="Scheffler J.A."/>
            <person name="Scheffler B.E."/>
            <person name="Wendel J.F."/>
        </authorList>
    </citation>
    <scope>NUCLEOTIDE SEQUENCE [LARGE SCALE GENOMIC DNA]</scope>
    <source>
        <strain evidence="1">4</strain>
        <tissue evidence="1">Leaf</tissue>
    </source>
</reference>
<dbReference type="Proteomes" id="UP000593574">
    <property type="component" value="Unassembled WGS sequence"/>
</dbReference>
<name>A0A7J8ZI28_9ROSI</name>
<keyword evidence="2" id="KW-1185">Reference proteome</keyword>
<accession>A0A7J8ZI28</accession>
<dbReference type="AlphaFoldDB" id="A0A7J8ZI28"/>
<evidence type="ECO:0000313" key="1">
    <source>
        <dbReference type="EMBL" id="MBA0711503.1"/>
    </source>
</evidence>